<accession>A0A1R1YF65</accession>
<organism evidence="3 4">
    <name type="scientific">Smittium culicis</name>
    <dbReference type="NCBI Taxonomy" id="133412"/>
    <lineage>
        <taxon>Eukaryota</taxon>
        <taxon>Fungi</taxon>
        <taxon>Fungi incertae sedis</taxon>
        <taxon>Zoopagomycota</taxon>
        <taxon>Kickxellomycotina</taxon>
        <taxon>Harpellomycetes</taxon>
        <taxon>Harpellales</taxon>
        <taxon>Legeriomycetaceae</taxon>
        <taxon>Smittium</taxon>
    </lineage>
</organism>
<evidence type="ECO:0000256" key="1">
    <source>
        <dbReference type="ARBA" id="ARBA00022898"/>
    </source>
</evidence>
<feature type="domain" description="Aminotransferase class V" evidence="2">
    <location>
        <begin position="83"/>
        <end position="358"/>
    </location>
</feature>
<keyword evidence="4" id="KW-1185">Reference proteome</keyword>
<proteinExistence type="predicted"/>
<dbReference type="InterPro" id="IPR015421">
    <property type="entry name" value="PyrdxlP-dep_Trfase_major"/>
</dbReference>
<dbReference type="InterPro" id="IPR015424">
    <property type="entry name" value="PyrdxlP-dep_Trfase"/>
</dbReference>
<dbReference type="SUPFAM" id="SSF53383">
    <property type="entry name" value="PLP-dependent transferases"/>
    <property type="match status" value="1"/>
</dbReference>
<comment type="caution">
    <text evidence="3">The sequence shown here is derived from an EMBL/GenBank/DDBJ whole genome shotgun (WGS) entry which is preliminary data.</text>
</comment>
<evidence type="ECO:0000259" key="2">
    <source>
        <dbReference type="Pfam" id="PF00266"/>
    </source>
</evidence>
<sequence>MHNKVGSNVKILTPCSIDSDLSDIKKPELKVVGTFGRTFRQNFLLNEKYLILNHGSFGTTPKYVEEYVEYYSRCSEYNIDKWMDQTIRPMIYNSLERIAPYMGVQDSTQLTYVQNSTTAVSTALRGLSFEAGDVIFKFNTTYNACSNAVKYICDTTKAELFDITLNFPMTDEEIINATTDAINKVKQDSSKRVRFALIDAIISVPGIVLPYHEITAEFKKVGALVFIDAAHSLGMIDLNIDSLGCDYFVTNAHKWFYSKRGCAIFYVANKNKTSTHPLVISHSYAPECEFGESFLWQGTIDFSTYLSSNAAIDFIEAVGGLKSIQSYCRNLVHQATELYQNKYNFIPLTNEKSQIANFVNMIIPNLEYGNPKHDKIGYELKNTILTRHNASGVFYPHNGHWNIRLSAQIFVDLDDFDNYGKIIVETIKQELNELS</sequence>
<name>A0A1R1YF65_9FUNG</name>
<keyword evidence="1" id="KW-0663">Pyridoxal phosphate</keyword>
<dbReference type="PANTHER" id="PTHR43092:SF2">
    <property type="entry name" value="HERCYNYLCYSTEINE SULFOXIDE LYASE"/>
    <property type="match status" value="1"/>
</dbReference>
<protein>
    <submittedName>
        <fullName evidence="3">Putative L-cysteine desulfhydrase 1</fullName>
    </submittedName>
</protein>
<gene>
    <name evidence="3" type="ORF">AYI70_g840</name>
</gene>
<dbReference type="Gene3D" id="3.40.640.10">
    <property type="entry name" value="Type I PLP-dependent aspartate aminotransferase-like (Major domain)"/>
    <property type="match status" value="1"/>
</dbReference>
<dbReference type="AlphaFoldDB" id="A0A1R1YF65"/>
<evidence type="ECO:0000313" key="3">
    <source>
        <dbReference type="EMBL" id="OMJ25533.1"/>
    </source>
</evidence>
<dbReference type="PANTHER" id="PTHR43092">
    <property type="entry name" value="L-CYSTEINE DESULFHYDRASE"/>
    <property type="match status" value="1"/>
</dbReference>
<dbReference type="InterPro" id="IPR000192">
    <property type="entry name" value="Aminotrans_V_dom"/>
</dbReference>
<dbReference type="EMBL" id="LSSN01000153">
    <property type="protein sequence ID" value="OMJ25533.1"/>
    <property type="molecule type" value="Genomic_DNA"/>
</dbReference>
<evidence type="ECO:0000313" key="4">
    <source>
        <dbReference type="Proteomes" id="UP000187283"/>
    </source>
</evidence>
<dbReference type="Pfam" id="PF00266">
    <property type="entry name" value="Aminotran_5"/>
    <property type="match status" value="1"/>
</dbReference>
<dbReference type="STRING" id="133412.A0A1R1YF65"/>
<dbReference type="OrthoDB" id="5978656at2759"/>
<dbReference type="Proteomes" id="UP000187283">
    <property type="component" value="Unassembled WGS sequence"/>
</dbReference>
<reference evidence="3 4" key="1">
    <citation type="submission" date="2017-01" db="EMBL/GenBank/DDBJ databases">
        <authorList>
            <person name="Mah S.A."/>
            <person name="Swanson W.J."/>
            <person name="Moy G.W."/>
            <person name="Vacquier V.D."/>
        </authorList>
    </citation>
    <scope>NUCLEOTIDE SEQUENCE [LARGE SCALE GENOMIC DNA]</scope>
    <source>
        <strain evidence="3 4">GSMNP</strain>
    </source>
</reference>